<dbReference type="OrthoDB" id="9952678at2"/>
<evidence type="ECO:0000313" key="3">
    <source>
        <dbReference type="Proteomes" id="UP000182584"/>
    </source>
</evidence>
<feature type="domain" description="HTH LytTR-type" evidence="1">
    <location>
        <begin position="163"/>
        <end position="259"/>
    </location>
</feature>
<dbReference type="PROSITE" id="PS50930">
    <property type="entry name" value="HTH_LYTTR"/>
    <property type="match status" value="1"/>
</dbReference>
<sequence>MRGKKFLLYDRDKRLINFLEKIALPYIRFRYNSTYKLEVCDNLRSVKDNLESIDYRVDFCCFHMQDESDIEIYSDIKRQYINLPILLCAYSKIDQNLFFRPGLFPEELITTGDVDEEKTRTITQIEEALYNVKDYLDRNQPDELQEQKKCIRIKSDADTISFINGQDIISIESENIAGKRIQWIKTIRGIYPCKISLSELEKIYSTILFRCRRDALVNKSMIRGFNEQTLDIILETENKYYTMRASNAKYRQIKEAYNLFCKECEA</sequence>
<gene>
    <name evidence="2" type="ORF">SAMN04487884_10178</name>
</gene>
<reference evidence="2 3" key="1">
    <citation type="submission" date="2016-10" db="EMBL/GenBank/DDBJ databases">
        <authorList>
            <person name="de Groot N.N."/>
        </authorList>
    </citation>
    <scope>NUCLEOTIDE SEQUENCE [LARGE SCALE GENOMIC DNA]</scope>
    <source>
        <strain evidence="2 3">AR40</strain>
    </source>
</reference>
<dbReference type="RefSeq" id="WP_074753695.1">
    <property type="nucleotide sequence ID" value="NZ_FOGJ01000001.1"/>
</dbReference>
<dbReference type="Gene3D" id="2.40.50.1020">
    <property type="entry name" value="LytTr DNA-binding domain"/>
    <property type="match status" value="1"/>
</dbReference>
<dbReference type="SMART" id="SM00850">
    <property type="entry name" value="LytTR"/>
    <property type="match status" value="1"/>
</dbReference>
<protein>
    <submittedName>
        <fullName evidence="2">LytTr DNA-binding domain-containing protein</fullName>
    </submittedName>
</protein>
<proteinExistence type="predicted"/>
<accession>A0A1H9KJZ2</accession>
<evidence type="ECO:0000313" key="2">
    <source>
        <dbReference type="EMBL" id="SEQ99235.1"/>
    </source>
</evidence>
<dbReference type="EMBL" id="FOGJ01000001">
    <property type="protein sequence ID" value="SEQ99235.1"/>
    <property type="molecule type" value="Genomic_DNA"/>
</dbReference>
<dbReference type="InterPro" id="IPR007492">
    <property type="entry name" value="LytTR_DNA-bd_dom"/>
</dbReference>
<dbReference type="AlphaFoldDB" id="A0A1H9KJZ2"/>
<keyword evidence="2" id="KW-0238">DNA-binding</keyword>
<organism evidence="2 3">
    <name type="scientific">Butyrivibrio fibrisolvens</name>
    <dbReference type="NCBI Taxonomy" id="831"/>
    <lineage>
        <taxon>Bacteria</taxon>
        <taxon>Bacillati</taxon>
        <taxon>Bacillota</taxon>
        <taxon>Clostridia</taxon>
        <taxon>Lachnospirales</taxon>
        <taxon>Lachnospiraceae</taxon>
        <taxon>Butyrivibrio</taxon>
    </lineage>
</organism>
<dbReference type="GO" id="GO:0003677">
    <property type="term" value="F:DNA binding"/>
    <property type="evidence" value="ECO:0007669"/>
    <property type="project" value="UniProtKB-KW"/>
</dbReference>
<name>A0A1H9KJZ2_BUTFI</name>
<dbReference type="Proteomes" id="UP000182584">
    <property type="component" value="Unassembled WGS sequence"/>
</dbReference>
<evidence type="ECO:0000259" key="1">
    <source>
        <dbReference type="PROSITE" id="PS50930"/>
    </source>
</evidence>
<dbReference type="Pfam" id="PF04397">
    <property type="entry name" value="LytTR"/>
    <property type="match status" value="1"/>
</dbReference>